<evidence type="ECO:0000256" key="1">
    <source>
        <dbReference type="ARBA" id="ARBA00023015"/>
    </source>
</evidence>
<evidence type="ECO:0000259" key="6">
    <source>
        <dbReference type="PROSITE" id="PS50110"/>
    </source>
</evidence>
<dbReference type="RefSeq" id="WP_106703827.1">
    <property type="nucleotide sequence ID" value="NZ_CP027666.1"/>
</dbReference>
<dbReference type="OrthoDB" id="9802426at2"/>
<proteinExistence type="predicted"/>
<dbReference type="Gene3D" id="6.10.250.690">
    <property type="match status" value="1"/>
</dbReference>
<feature type="domain" description="Response regulatory" evidence="6">
    <location>
        <begin position="2"/>
        <end position="116"/>
    </location>
</feature>
<dbReference type="Pfam" id="PF00486">
    <property type="entry name" value="Trans_reg_C"/>
    <property type="match status" value="1"/>
</dbReference>
<dbReference type="InterPro" id="IPR039420">
    <property type="entry name" value="WalR-like"/>
</dbReference>
<dbReference type="PANTHER" id="PTHR48111">
    <property type="entry name" value="REGULATOR OF RPOS"/>
    <property type="match status" value="1"/>
</dbReference>
<feature type="modified residue" description="4-aspartylphosphate" evidence="4">
    <location>
        <position position="51"/>
    </location>
</feature>
<dbReference type="EMBL" id="CP027666">
    <property type="protein sequence ID" value="AVO35278.1"/>
    <property type="molecule type" value="Genomic_DNA"/>
</dbReference>
<evidence type="ECO:0000313" key="9">
    <source>
        <dbReference type="Proteomes" id="UP000239709"/>
    </source>
</evidence>
<evidence type="ECO:0000256" key="5">
    <source>
        <dbReference type="PROSITE-ProRule" id="PRU01091"/>
    </source>
</evidence>
<dbReference type="GO" id="GO:0005829">
    <property type="term" value="C:cytosol"/>
    <property type="evidence" value="ECO:0007669"/>
    <property type="project" value="TreeGrafter"/>
</dbReference>
<dbReference type="GO" id="GO:0032993">
    <property type="term" value="C:protein-DNA complex"/>
    <property type="evidence" value="ECO:0007669"/>
    <property type="project" value="TreeGrafter"/>
</dbReference>
<keyword evidence="2 5" id="KW-0238">DNA-binding</keyword>
<dbReference type="Gene3D" id="3.40.50.2300">
    <property type="match status" value="1"/>
</dbReference>
<feature type="DNA-binding region" description="OmpR/PhoB-type" evidence="5">
    <location>
        <begin position="124"/>
        <end position="220"/>
    </location>
</feature>
<reference evidence="8 9" key="1">
    <citation type="submission" date="2018-03" db="EMBL/GenBank/DDBJ databases">
        <title>Genome sequencing of Ottowia sp.</title>
        <authorList>
            <person name="Kim S.-J."/>
            <person name="Heo J."/>
            <person name="Kwon S.-W."/>
        </authorList>
    </citation>
    <scope>NUCLEOTIDE SEQUENCE [LARGE SCALE GENOMIC DNA]</scope>
    <source>
        <strain evidence="8 9">KADR8-3</strain>
    </source>
</reference>
<dbReference type="Proteomes" id="UP000239709">
    <property type="component" value="Chromosome"/>
</dbReference>
<dbReference type="GO" id="GO:0000156">
    <property type="term" value="F:phosphorelay response regulator activity"/>
    <property type="evidence" value="ECO:0007669"/>
    <property type="project" value="TreeGrafter"/>
</dbReference>
<evidence type="ECO:0000313" key="8">
    <source>
        <dbReference type="EMBL" id="AVO35278.1"/>
    </source>
</evidence>
<evidence type="ECO:0000256" key="3">
    <source>
        <dbReference type="ARBA" id="ARBA00023163"/>
    </source>
</evidence>
<dbReference type="KEGG" id="otk:C6570_14350"/>
<dbReference type="Pfam" id="PF00072">
    <property type="entry name" value="Response_reg"/>
    <property type="match status" value="1"/>
</dbReference>
<feature type="domain" description="OmpR/PhoB-type" evidence="7">
    <location>
        <begin position="124"/>
        <end position="220"/>
    </location>
</feature>
<name>A0A2S0MHC1_9BURK</name>
<keyword evidence="1" id="KW-0805">Transcription regulation</keyword>
<organism evidence="8 9">
    <name type="scientific">Ottowia oryzae</name>
    <dbReference type="NCBI Taxonomy" id="2109914"/>
    <lineage>
        <taxon>Bacteria</taxon>
        <taxon>Pseudomonadati</taxon>
        <taxon>Pseudomonadota</taxon>
        <taxon>Betaproteobacteria</taxon>
        <taxon>Burkholderiales</taxon>
        <taxon>Comamonadaceae</taxon>
        <taxon>Ottowia</taxon>
    </lineage>
</organism>
<dbReference type="Gene3D" id="1.10.10.10">
    <property type="entry name" value="Winged helix-like DNA-binding domain superfamily/Winged helix DNA-binding domain"/>
    <property type="match status" value="1"/>
</dbReference>
<dbReference type="SMART" id="SM00862">
    <property type="entry name" value="Trans_reg_C"/>
    <property type="match status" value="1"/>
</dbReference>
<gene>
    <name evidence="8" type="ORF">C6570_14350</name>
</gene>
<dbReference type="InterPro" id="IPR036388">
    <property type="entry name" value="WH-like_DNA-bd_sf"/>
</dbReference>
<dbReference type="InterPro" id="IPR001867">
    <property type="entry name" value="OmpR/PhoB-type_DNA-bd"/>
</dbReference>
<dbReference type="InterPro" id="IPR001789">
    <property type="entry name" value="Sig_transdc_resp-reg_receiver"/>
</dbReference>
<dbReference type="CDD" id="cd17624">
    <property type="entry name" value="REC_OmpR_PmrA-like"/>
    <property type="match status" value="1"/>
</dbReference>
<dbReference type="PROSITE" id="PS51755">
    <property type="entry name" value="OMPR_PHOB"/>
    <property type="match status" value="1"/>
</dbReference>
<evidence type="ECO:0000256" key="2">
    <source>
        <dbReference type="ARBA" id="ARBA00023125"/>
    </source>
</evidence>
<dbReference type="GO" id="GO:0000976">
    <property type="term" value="F:transcription cis-regulatory region binding"/>
    <property type="evidence" value="ECO:0007669"/>
    <property type="project" value="TreeGrafter"/>
</dbReference>
<dbReference type="CDD" id="cd00383">
    <property type="entry name" value="trans_reg_C"/>
    <property type="match status" value="1"/>
</dbReference>
<keyword evidence="4" id="KW-0597">Phosphoprotein</keyword>
<dbReference type="PANTHER" id="PTHR48111:SF67">
    <property type="entry name" value="TRANSCRIPTIONAL REGULATORY PROTEIN TCTD"/>
    <property type="match status" value="1"/>
</dbReference>
<evidence type="ECO:0000259" key="7">
    <source>
        <dbReference type="PROSITE" id="PS51755"/>
    </source>
</evidence>
<dbReference type="AlphaFoldDB" id="A0A2S0MHC1"/>
<dbReference type="InterPro" id="IPR011006">
    <property type="entry name" value="CheY-like_superfamily"/>
</dbReference>
<dbReference type="GO" id="GO:0006355">
    <property type="term" value="P:regulation of DNA-templated transcription"/>
    <property type="evidence" value="ECO:0007669"/>
    <property type="project" value="InterPro"/>
</dbReference>
<accession>A0A2S0MHC1</accession>
<sequence>MHILLVEDDTDLADSIAAALRSQGWRVDVSDRGEPVQRSLTQDSYDILLLDLGLPGIDGLETLRRARDSGWLEPILVLTARDSVDDRVAGLETGADDYLCKPFAPAELIARVRALVRRHEHRQAGVYRLGDLSFDTHSQRAWLGERPLSLTARESIVLQYLMARSSEVVAREQLNTLVPGWGPGVSDNALELLMSRLRAKIEPAMVLLRTVRGLGYMLEARDEPPSQ</sequence>
<dbReference type="PROSITE" id="PS50110">
    <property type="entry name" value="RESPONSE_REGULATORY"/>
    <property type="match status" value="1"/>
</dbReference>
<dbReference type="SMART" id="SM00448">
    <property type="entry name" value="REC"/>
    <property type="match status" value="1"/>
</dbReference>
<keyword evidence="9" id="KW-1185">Reference proteome</keyword>
<evidence type="ECO:0000256" key="4">
    <source>
        <dbReference type="PROSITE-ProRule" id="PRU00169"/>
    </source>
</evidence>
<keyword evidence="3" id="KW-0804">Transcription</keyword>
<protein>
    <submittedName>
        <fullName evidence="8">DNA-binding response regulator</fullName>
    </submittedName>
</protein>
<dbReference type="SUPFAM" id="SSF52172">
    <property type="entry name" value="CheY-like"/>
    <property type="match status" value="1"/>
</dbReference>